<evidence type="ECO:0000256" key="15">
    <source>
        <dbReference type="SAM" id="MobiDB-lite"/>
    </source>
</evidence>
<dbReference type="PROSITE" id="PS51892">
    <property type="entry name" value="SUBTILASE"/>
    <property type="match status" value="1"/>
</dbReference>
<dbReference type="GO" id="GO:0007323">
    <property type="term" value="P:peptide pheromone maturation"/>
    <property type="evidence" value="ECO:0007669"/>
    <property type="project" value="UniProtKB-ARBA"/>
</dbReference>
<dbReference type="RefSeq" id="XP_038780766.1">
    <property type="nucleotide sequence ID" value="XM_038924838.1"/>
</dbReference>
<dbReference type="EMBL" id="CP064815">
    <property type="protein sequence ID" value="QPG77201.1"/>
    <property type="molecule type" value="Genomic_DNA"/>
</dbReference>
<dbReference type="PANTHER" id="PTHR42884:SF14">
    <property type="entry name" value="NEUROENDOCRINE CONVERTASE 1"/>
    <property type="match status" value="1"/>
</dbReference>
<evidence type="ECO:0000256" key="2">
    <source>
        <dbReference type="ARBA" id="ARBA00005325"/>
    </source>
</evidence>
<dbReference type="Pfam" id="PF00082">
    <property type="entry name" value="Peptidase_S8"/>
    <property type="match status" value="1"/>
</dbReference>
<keyword evidence="8" id="KW-0106">Calcium</keyword>
<keyword evidence="11" id="KW-0865">Zymogen</keyword>
<dbReference type="FunFam" id="2.60.120.260:FF:000026">
    <property type="entry name" value="proprotein convertase subtilisin/kexin type 7"/>
    <property type="match status" value="1"/>
</dbReference>
<dbReference type="FunFam" id="3.40.50.200:FF:000005">
    <property type="entry name" value="Proprotein convertase subtilisin/kexin type 7"/>
    <property type="match status" value="1"/>
</dbReference>
<dbReference type="InterPro" id="IPR036852">
    <property type="entry name" value="Peptidase_S8/S53_dom_sf"/>
</dbReference>
<dbReference type="GeneID" id="62198008"/>
<dbReference type="InterPro" id="IPR002884">
    <property type="entry name" value="P_dom"/>
</dbReference>
<feature type="region of interest" description="Disordered" evidence="15">
    <location>
        <begin position="746"/>
        <end position="818"/>
    </location>
</feature>
<feature type="compositionally biased region" description="Acidic residues" evidence="15">
    <location>
        <begin position="793"/>
        <end position="810"/>
    </location>
</feature>
<dbReference type="GO" id="GO:0016485">
    <property type="term" value="P:protein processing"/>
    <property type="evidence" value="ECO:0007669"/>
    <property type="project" value="TreeGrafter"/>
</dbReference>
<evidence type="ECO:0000256" key="5">
    <source>
        <dbReference type="ARBA" id="ARBA00022729"/>
    </source>
</evidence>
<evidence type="ECO:0000256" key="8">
    <source>
        <dbReference type="ARBA" id="ARBA00022837"/>
    </source>
</evidence>
<dbReference type="SUPFAM" id="SSF52743">
    <property type="entry name" value="Subtilisin-like"/>
    <property type="match status" value="1"/>
</dbReference>
<dbReference type="InterPro" id="IPR015500">
    <property type="entry name" value="Peptidase_S8_subtilisin-rel"/>
</dbReference>
<evidence type="ECO:0000256" key="12">
    <source>
        <dbReference type="ARBA" id="ARBA00023180"/>
    </source>
</evidence>
<accession>A0A875S6I7</accession>
<evidence type="ECO:0000256" key="11">
    <source>
        <dbReference type="ARBA" id="ARBA00023145"/>
    </source>
</evidence>
<dbReference type="Gene3D" id="3.40.50.200">
    <property type="entry name" value="Peptidase S8/S53 domain"/>
    <property type="match status" value="1"/>
</dbReference>
<evidence type="ECO:0000256" key="10">
    <source>
        <dbReference type="ARBA" id="ARBA00023136"/>
    </source>
</evidence>
<dbReference type="Gene3D" id="2.60.120.260">
    <property type="entry name" value="Galactose-binding domain-like"/>
    <property type="match status" value="1"/>
</dbReference>
<name>A0A875S6I7_EENNA</name>
<protein>
    <recommendedName>
        <fullName evidence="17">P/Homo B domain-containing protein</fullName>
    </recommendedName>
</protein>
<feature type="compositionally biased region" description="Polar residues" evidence="15">
    <location>
        <begin position="754"/>
        <end position="768"/>
    </location>
</feature>
<keyword evidence="12" id="KW-0325">Glycoprotein</keyword>
<keyword evidence="5" id="KW-0732">Signal</keyword>
<dbReference type="Pfam" id="PF01483">
    <property type="entry name" value="P_proprotein"/>
    <property type="match status" value="1"/>
</dbReference>
<feature type="active site" description="Charge relay system" evidence="13 14">
    <location>
        <position position="196"/>
    </location>
</feature>
<dbReference type="OrthoDB" id="300641at2759"/>
<proteinExistence type="inferred from homology"/>
<evidence type="ECO:0000313" key="19">
    <source>
        <dbReference type="Proteomes" id="UP000662931"/>
    </source>
</evidence>
<keyword evidence="19" id="KW-1185">Reference proteome</keyword>
<evidence type="ECO:0000256" key="6">
    <source>
        <dbReference type="ARBA" id="ARBA00022801"/>
    </source>
</evidence>
<dbReference type="InterPro" id="IPR000209">
    <property type="entry name" value="Peptidase_S8/S53_dom"/>
</dbReference>
<dbReference type="PROSITE" id="PS00137">
    <property type="entry name" value="SUBTILASE_HIS"/>
    <property type="match status" value="1"/>
</dbReference>
<evidence type="ECO:0000256" key="7">
    <source>
        <dbReference type="ARBA" id="ARBA00022825"/>
    </source>
</evidence>
<keyword evidence="4 16" id="KW-0812">Transmembrane</keyword>
<keyword evidence="9 16" id="KW-1133">Transmembrane helix</keyword>
<organism evidence="18 19">
    <name type="scientific">Eeniella nana</name>
    <name type="common">Yeast</name>
    <name type="synonym">Brettanomyces nanus</name>
    <dbReference type="NCBI Taxonomy" id="13502"/>
    <lineage>
        <taxon>Eukaryota</taxon>
        <taxon>Fungi</taxon>
        <taxon>Dikarya</taxon>
        <taxon>Ascomycota</taxon>
        <taxon>Saccharomycotina</taxon>
        <taxon>Pichiomycetes</taxon>
        <taxon>Pichiales</taxon>
        <taxon>Pichiaceae</taxon>
        <taxon>Brettanomyces</taxon>
    </lineage>
</organism>
<evidence type="ECO:0000259" key="17">
    <source>
        <dbReference type="PROSITE" id="PS51829"/>
    </source>
</evidence>
<dbReference type="GO" id="GO:0005802">
    <property type="term" value="C:trans-Golgi network"/>
    <property type="evidence" value="ECO:0007669"/>
    <property type="project" value="TreeGrafter"/>
</dbReference>
<feature type="transmembrane region" description="Helical" evidence="16">
    <location>
        <begin position="674"/>
        <end position="693"/>
    </location>
</feature>
<keyword evidence="10 16" id="KW-0472">Membrane</keyword>
<dbReference type="InterPro" id="IPR034182">
    <property type="entry name" value="Kexin/furin"/>
</dbReference>
<evidence type="ECO:0000256" key="13">
    <source>
        <dbReference type="PIRSR" id="PIRSR615500-1"/>
    </source>
</evidence>
<keyword evidence="7 14" id="KW-0720">Serine protease</keyword>
<dbReference type="InterPro" id="IPR008979">
    <property type="entry name" value="Galactose-bd-like_sf"/>
</dbReference>
<dbReference type="PROSITE" id="PS00138">
    <property type="entry name" value="SUBTILASE_SER"/>
    <property type="match status" value="1"/>
</dbReference>
<keyword evidence="3 14" id="KW-0645">Protease</keyword>
<comment type="subcellular location">
    <subcellularLocation>
        <location evidence="1">Membrane</location>
    </subcellularLocation>
</comment>
<evidence type="ECO:0000256" key="16">
    <source>
        <dbReference type="SAM" id="Phobius"/>
    </source>
</evidence>
<dbReference type="InterPro" id="IPR022398">
    <property type="entry name" value="Peptidase_S8_His-AS"/>
</dbReference>
<evidence type="ECO:0000256" key="3">
    <source>
        <dbReference type="ARBA" id="ARBA00022670"/>
    </source>
</evidence>
<comment type="similarity">
    <text evidence="2">Belongs to the peptidase S8 family. Furin subfamily.</text>
</comment>
<dbReference type="Proteomes" id="UP000662931">
    <property type="component" value="Chromosome 4"/>
</dbReference>
<dbReference type="SUPFAM" id="SSF49785">
    <property type="entry name" value="Galactose-binding domain-like"/>
    <property type="match status" value="1"/>
</dbReference>
<dbReference type="InterPro" id="IPR023828">
    <property type="entry name" value="Peptidase_S8_Ser-AS"/>
</dbReference>
<sequence>MAVPKRDFDHRDYFLVETFRGSISKVLASHPQWKYEYGARSSERYHVFSVEKGQMVRVVKRDDSIDDAVNSVHHLPPKRLFHRAPIPIAESGSSSSDKPTDSSQLVVEKAREEFGINDPGFSDQWHILNTQFPGDDVNVLPIWRQNITGHGVITAIIDDGLDMDNPDLKDSFCPEGSWDFNDNTALPKPRLSDDYHGTRCAGEISAAKGNDFCGVGVAFDSKVSGIRILSGQITSEDEAAAMVYALDVNDIYSCSWGPPDNGKSMDVPDKIVREAILRGVQEGREGKGALYVFASGNGASHGDSCNFDGYTNSIYSITVTAIDHKGLHPSYAESCAAVMVSTYSSGSGEHIHTTDFHEGCSARHGGTSAAAPLAAGLYALVLEANPDLTWRDIQYLTVLSAVEVDSSSSNWQDSAIPGKRYSYRYGWGKFDAAKMVEMARTNYTLLKPQAWYYMPYTRLPLDKKSSKRSPVLLNSHSSNENPEGVTYSSTFYISPEVMDKTNLDHIEQLTVTVNIDSTKRGVVYVRLISPHNIISRLAQQRTHDLDKAGFRDWTFSSVAHWGEDPVGNWTLEVTNTEADKEEVRFNAWQLKLFGESVDASKAVKYDIDDDYSTINDEEDHQASDIGVQSSTIASGSDLPATSSVESSGLISASSTASPASSEYTHHMVKTHTELYFLSFLIIGFIICLCLLKNRRTPGRARRRDDYEFDIINPEDEDSDFDHNSRINDVQGVLPEDRSLGDVVFSIDDEEVDNGTKTQGSTNDTSNEYMQDPHDVDVGFNKENQERERLFQTSEDEGTEEGEESDGDPFDDSNAFSST</sequence>
<dbReference type="PRINTS" id="PR00723">
    <property type="entry name" value="SUBTILISIN"/>
</dbReference>
<dbReference type="GO" id="GO:0004252">
    <property type="term" value="F:serine-type endopeptidase activity"/>
    <property type="evidence" value="ECO:0007669"/>
    <property type="project" value="UniProtKB-UniRule"/>
</dbReference>
<dbReference type="PROSITE" id="PS00136">
    <property type="entry name" value="SUBTILASE_ASP"/>
    <property type="match status" value="1"/>
</dbReference>
<keyword evidence="6 14" id="KW-0378">Hydrolase</keyword>
<dbReference type="AlphaFoldDB" id="A0A875S6I7"/>
<evidence type="ECO:0000256" key="4">
    <source>
        <dbReference type="ARBA" id="ARBA00022692"/>
    </source>
</evidence>
<dbReference type="InterPro" id="IPR023827">
    <property type="entry name" value="Peptidase_S8_Asp-AS"/>
</dbReference>
<feature type="active site" description="Charge relay system" evidence="13 14">
    <location>
        <position position="368"/>
    </location>
</feature>
<dbReference type="PROSITE" id="PS51829">
    <property type="entry name" value="P_HOMO_B"/>
    <property type="match status" value="1"/>
</dbReference>
<reference evidence="18" key="1">
    <citation type="submission" date="2020-10" db="EMBL/GenBank/DDBJ databases">
        <authorList>
            <person name="Roach M.J.R."/>
        </authorList>
    </citation>
    <scope>NUCLEOTIDE SEQUENCE</scope>
    <source>
        <strain evidence="18">CBS 1945</strain>
    </source>
</reference>
<feature type="domain" description="P/Homo B" evidence="17">
    <location>
        <begin position="446"/>
        <end position="598"/>
    </location>
</feature>
<feature type="active site" description="Charge relay system" evidence="13 14">
    <location>
        <position position="158"/>
    </location>
</feature>
<evidence type="ECO:0000256" key="9">
    <source>
        <dbReference type="ARBA" id="ARBA00022989"/>
    </source>
</evidence>
<dbReference type="KEGG" id="bnn:FOA43_004608"/>
<evidence type="ECO:0000256" key="14">
    <source>
        <dbReference type="PROSITE-ProRule" id="PRU01240"/>
    </source>
</evidence>
<dbReference type="CDD" id="cd04059">
    <property type="entry name" value="Peptidases_S8_Protein_convertases_Kexins_Furin-like"/>
    <property type="match status" value="1"/>
</dbReference>
<dbReference type="PANTHER" id="PTHR42884">
    <property type="entry name" value="PROPROTEIN CONVERTASE SUBTILISIN/KEXIN-RELATED"/>
    <property type="match status" value="1"/>
</dbReference>
<evidence type="ECO:0000256" key="1">
    <source>
        <dbReference type="ARBA" id="ARBA00004370"/>
    </source>
</evidence>
<dbReference type="GO" id="GO:0000139">
    <property type="term" value="C:Golgi membrane"/>
    <property type="evidence" value="ECO:0007669"/>
    <property type="project" value="TreeGrafter"/>
</dbReference>
<gene>
    <name evidence="18" type="ORF">FOA43_004608</name>
</gene>
<evidence type="ECO:0000313" key="18">
    <source>
        <dbReference type="EMBL" id="QPG77201.1"/>
    </source>
</evidence>